<evidence type="ECO:0000259" key="11">
    <source>
        <dbReference type="PROSITE" id="PS50262"/>
    </source>
</evidence>
<evidence type="ECO:0000313" key="12">
    <source>
        <dbReference type="Ensembl" id="ENSOMEP00000006122.1"/>
    </source>
</evidence>
<keyword evidence="3 9" id="KW-0812">Transmembrane</keyword>
<comment type="subcellular location">
    <subcellularLocation>
        <location evidence="1">Cell membrane</location>
        <topology evidence="1">Multi-pass membrane protein</topology>
    </subcellularLocation>
</comment>
<evidence type="ECO:0000256" key="3">
    <source>
        <dbReference type="ARBA" id="ARBA00022692"/>
    </source>
</evidence>
<dbReference type="InterPro" id="IPR017452">
    <property type="entry name" value="GPCR_Rhodpsn_7TM"/>
</dbReference>
<dbReference type="GO" id="GO:0001594">
    <property type="term" value="F:trace-amine receptor activity"/>
    <property type="evidence" value="ECO:0007669"/>
    <property type="project" value="TreeGrafter"/>
</dbReference>
<keyword evidence="6 10" id="KW-0472">Membrane</keyword>
<evidence type="ECO:0000256" key="6">
    <source>
        <dbReference type="ARBA" id="ARBA00023136"/>
    </source>
</evidence>
<organism evidence="12 13">
    <name type="scientific">Oryzias melastigma</name>
    <name type="common">Marine medaka</name>
    <dbReference type="NCBI Taxonomy" id="30732"/>
    <lineage>
        <taxon>Eukaryota</taxon>
        <taxon>Metazoa</taxon>
        <taxon>Chordata</taxon>
        <taxon>Craniata</taxon>
        <taxon>Vertebrata</taxon>
        <taxon>Euteleostomi</taxon>
        <taxon>Actinopterygii</taxon>
        <taxon>Neopterygii</taxon>
        <taxon>Teleostei</taxon>
        <taxon>Neoteleostei</taxon>
        <taxon>Acanthomorphata</taxon>
        <taxon>Ovalentaria</taxon>
        <taxon>Atherinomorphae</taxon>
        <taxon>Beloniformes</taxon>
        <taxon>Adrianichthyidae</taxon>
        <taxon>Oryziinae</taxon>
        <taxon>Oryzias</taxon>
    </lineage>
</organism>
<dbReference type="PaxDb" id="30732-ENSOMEP00000006122"/>
<feature type="transmembrane region" description="Helical" evidence="10">
    <location>
        <begin position="70"/>
        <end position="87"/>
    </location>
</feature>
<dbReference type="PANTHER" id="PTHR24249:SF381">
    <property type="entry name" value="TRACE AMINE ASSOCIATED RECEPTOR 19P-RELATED"/>
    <property type="match status" value="1"/>
</dbReference>
<dbReference type="STRING" id="30732.ENSOMEP00000006122"/>
<feature type="domain" description="G-protein coupled receptors family 1 profile" evidence="11">
    <location>
        <begin position="50"/>
        <end position="303"/>
    </location>
</feature>
<dbReference type="InterPro" id="IPR000276">
    <property type="entry name" value="GPCR_Rhodpsn"/>
</dbReference>
<dbReference type="Gene3D" id="1.20.1070.10">
    <property type="entry name" value="Rhodopsin 7-helix transmembrane proteins"/>
    <property type="match status" value="1"/>
</dbReference>
<keyword evidence="2" id="KW-1003">Cell membrane</keyword>
<keyword evidence="13" id="KW-1185">Reference proteome</keyword>
<dbReference type="OMA" id="CHLTIEY"/>
<evidence type="ECO:0000256" key="7">
    <source>
        <dbReference type="ARBA" id="ARBA00023170"/>
    </source>
</evidence>
<dbReference type="FunFam" id="1.20.1070.10:FF:000318">
    <property type="entry name" value="Trace amine associated receptor 15"/>
    <property type="match status" value="1"/>
</dbReference>
<dbReference type="PROSITE" id="PS00237">
    <property type="entry name" value="G_PROTEIN_RECEP_F1_1"/>
    <property type="match status" value="1"/>
</dbReference>
<dbReference type="CDD" id="cd15055">
    <property type="entry name" value="7tmA_TAARs"/>
    <property type="match status" value="1"/>
</dbReference>
<feature type="transmembrane region" description="Helical" evidence="10">
    <location>
        <begin position="198"/>
        <end position="221"/>
    </location>
</feature>
<evidence type="ECO:0000256" key="1">
    <source>
        <dbReference type="ARBA" id="ARBA00004651"/>
    </source>
</evidence>
<dbReference type="Proteomes" id="UP000261560">
    <property type="component" value="Unplaced"/>
</dbReference>
<dbReference type="PRINTS" id="PR00237">
    <property type="entry name" value="GPCRRHODOPSN"/>
</dbReference>
<reference evidence="12" key="1">
    <citation type="submission" date="2025-08" db="UniProtKB">
        <authorList>
            <consortium name="Ensembl"/>
        </authorList>
    </citation>
    <scope>IDENTIFICATION</scope>
</reference>
<evidence type="ECO:0000256" key="9">
    <source>
        <dbReference type="RuleBase" id="RU000688"/>
    </source>
</evidence>
<evidence type="ECO:0000256" key="10">
    <source>
        <dbReference type="SAM" id="Phobius"/>
    </source>
</evidence>
<feature type="transmembrane region" description="Helical" evidence="10">
    <location>
        <begin position="149"/>
        <end position="168"/>
    </location>
</feature>
<keyword evidence="4 10" id="KW-1133">Transmembrane helix</keyword>
<dbReference type="InterPro" id="IPR050569">
    <property type="entry name" value="TAAR"/>
</dbReference>
<evidence type="ECO:0000256" key="2">
    <source>
        <dbReference type="ARBA" id="ARBA00022475"/>
    </source>
</evidence>
<feature type="transmembrane region" description="Helical" evidence="10">
    <location>
        <begin position="34"/>
        <end position="58"/>
    </location>
</feature>
<protein>
    <recommendedName>
        <fullName evidence="11">G-protein coupled receptors family 1 profile domain-containing protein</fullName>
    </recommendedName>
</protein>
<feature type="transmembrane region" description="Helical" evidence="10">
    <location>
        <begin position="107"/>
        <end position="128"/>
    </location>
</feature>
<dbReference type="GeneTree" id="ENSGT01050000244823"/>
<keyword evidence="5 9" id="KW-0297">G-protein coupled receptor</keyword>
<dbReference type="Ensembl" id="ENSOMET00000006332.1">
    <property type="protein sequence ID" value="ENSOMEP00000006122.1"/>
    <property type="gene ID" value="ENSOMEG00000007181.1"/>
</dbReference>
<reference evidence="12" key="2">
    <citation type="submission" date="2025-09" db="UniProtKB">
        <authorList>
            <consortium name="Ensembl"/>
        </authorList>
    </citation>
    <scope>IDENTIFICATION</scope>
</reference>
<accession>A0A3B3BLY7</accession>
<dbReference type="Pfam" id="PF00001">
    <property type="entry name" value="7tm_1"/>
    <property type="match status" value="1"/>
</dbReference>
<feature type="transmembrane region" description="Helical" evidence="10">
    <location>
        <begin position="251"/>
        <end position="272"/>
    </location>
</feature>
<dbReference type="PROSITE" id="PS50262">
    <property type="entry name" value="G_PROTEIN_RECEP_F1_2"/>
    <property type="match status" value="1"/>
</dbReference>
<comment type="similarity">
    <text evidence="9">Belongs to the G-protein coupled receptor 1 family.</text>
</comment>
<feature type="transmembrane region" description="Helical" evidence="10">
    <location>
        <begin position="284"/>
        <end position="306"/>
    </location>
</feature>
<evidence type="ECO:0000256" key="4">
    <source>
        <dbReference type="ARBA" id="ARBA00022989"/>
    </source>
</evidence>
<dbReference type="PANTHER" id="PTHR24249">
    <property type="entry name" value="HISTAMINE RECEPTOR-RELATED G-PROTEIN COUPLED RECEPTOR"/>
    <property type="match status" value="1"/>
</dbReference>
<dbReference type="SUPFAM" id="SSF81321">
    <property type="entry name" value="Family A G protein-coupled receptor-like"/>
    <property type="match status" value="1"/>
</dbReference>
<proteinExistence type="inferred from homology"/>
<sequence>MTSRMEMQDENDLCFPQLLNSSCRKPKLHWTKAVLLNILMSGLSVTTVVLNLLVIISVSHFRQLHTPTNIFLLSLAVSDFLVGLLLMPVEILRNTACWLLGDITCSFYLFVVSLLLCVSNGNIVLISIDRYQAICCPLHYSTRITTAKARRYVFLCWLFSALSSIFYVRDNLIQPGRSKSCFGECHLTIEYVASIVDLIINFIFSVSLIVVLYMRVFVVAVSQARAMCSRVTAASLQREAKPKAKRSELKAARTLGVLVFVYLLCFCPYYSYSLVEVKITSSSFAIFLVFLFYSSSCFNPVIYALFYS</sequence>
<evidence type="ECO:0000313" key="13">
    <source>
        <dbReference type="Proteomes" id="UP000261560"/>
    </source>
</evidence>
<evidence type="ECO:0000256" key="5">
    <source>
        <dbReference type="ARBA" id="ARBA00023040"/>
    </source>
</evidence>
<evidence type="ECO:0000256" key="8">
    <source>
        <dbReference type="ARBA" id="ARBA00023224"/>
    </source>
</evidence>
<keyword evidence="7 9" id="KW-0675">Receptor</keyword>
<dbReference type="AlphaFoldDB" id="A0A3B3BLY7"/>
<dbReference type="GO" id="GO:0005886">
    <property type="term" value="C:plasma membrane"/>
    <property type="evidence" value="ECO:0007669"/>
    <property type="project" value="UniProtKB-SubCell"/>
</dbReference>
<name>A0A3B3BLY7_ORYME</name>
<dbReference type="SMART" id="SM01381">
    <property type="entry name" value="7TM_GPCR_Srsx"/>
    <property type="match status" value="1"/>
</dbReference>
<keyword evidence="8 9" id="KW-0807">Transducer</keyword>